<feature type="domain" description="DJ-1/PfpI" evidence="1">
    <location>
        <begin position="66"/>
        <end position="228"/>
    </location>
</feature>
<reference evidence="2 3" key="1">
    <citation type="journal article" date="2021" name="Int. J. Syst. Evol. Microbiol.">
        <title>Steroidobacter gossypii sp. nov., isolated from soil of cotton cropping field.</title>
        <authorList>
            <person name="Huang R."/>
            <person name="Yang S."/>
            <person name="Zhen C."/>
            <person name="Liu W."/>
        </authorList>
    </citation>
    <scope>NUCLEOTIDE SEQUENCE [LARGE SCALE GENOMIC DNA]</scope>
    <source>
        <strain evidence="2 3">S1-65</strain>
    </source>
</reference>
<dbReference type="PROSITE" id="PS51257">
    <property type="entry name" value="PROKAR_LIPOPROTEIN"/>
    <property type="match status" value="1"/>
</dbReference>
<dbReference type="InterPro" id="IPR002818">
    <property type="entry name" value="DJ-1/PfpI"/>
</dbReference>
<proteinExistence type="predicted"/>
<evidence type="ECO:0000259" key="1">
    <source>
        <dbReference type="Pfam" id="PF01965"/>
    </source>
</evidence>
<dbReference type="Pfam" id="PF01965">
    <property type="entry name" value="DJ-1_PfpI"/>
    <property type="match status" value="1"/>
</dbReference>
<dbReference type="PANTHER" id="PTHR43130:SF3">
    <property type="entry name" value="HTH-TYPE TRANSCRIPTIONAL REGULATOR RV1931C"/>
    <property type="match status" value="1"/>
</dbReference>
<organism evidence="2 3">
    <name type="scientific">Steroidobacter gossypii</name>
    <dbReference type="NCBI Taxonomy" id="2805490"/>
    <lineage>
        <taxon>Bacteria</taxon>
        <taxon>Pseudomonadati</taxon>
        <taxon>Pseudomonadota</taxon>
        <taxon>Gammaproteobacteria</taxon>
        <taxon>Steroidobacterales</taxon>
        <taxon>Steroidobacteraceae</taxon>
        <taxon>Steroidobacter</taxon>
    </lineage>
</organism>
<dbReference type="SUPFAM" id="SSF52317">
    <property type="entry name" value="Class I glutamine amidotransferase-like"/>
    <property type="match status" value="1"/>
</dbReference>
<name>A0ABS1X1I8_9GAMM</name>
<dbReference type="Gene3D" id="3.40.50.880">
    <property type="match status" value="1"/>
</dbReference>
<dbReference type="InterPro" id="IPR029062">
    <property type="entry name" value="Class_I_gatase-like"/>
</dbReference>
<dbReference type="Proteomes" id="UP000661077">
    <property type="component" value="Unassembled WGS sequence"/>
</dbReference>
<dbReference type="PANTHER" id="PTHR43130">
    <property type="entry name" value="ARAC-FAMILY TRANSCRIPTIONAL REGULATOR"/>
    <property type="match status" value="1"/>
</dbReference>
<accession>A0ABS1X1I8</accession>
<sequence length="390" mass="42414">MHQLLPRLATPPGKWILPAIAMCALAGCGADVPPAPPADAAVAQRQAQAFVEAIKPRNENRPVIAIVALNEGTEITDFLLTHAVLRRADIADVQAVAPRAGRVSLYPALQVEVTQDLASFDLAHPSGADYVIVPAMSDRNNAAITTWLKQQAERGARIIGVCAGALVVANAGLLDHRRFTTHWFYRDELTENHPDAQYVPHQRYVVDDNVATTTGITASVPTMLALIEAIGGRDKAQSLAAEFGVESWTPVHDSSLFGLNFSRGLSFILNKLAFWRNEQWRVDVVEGMDDIALAFTADAWSRTGHIEVNAAAPAPVKLRSGITLLPDSPATGELAVLPLTANLNPMQQLDRTLCEIDARFGAARSEWVRMELEYPGQPDCDVERLSKIDR</sequence>
<dbReference type="InterPro" id="IPR052158">
    <property type="entry name" value="INH-QAR"/>
</dbReference>
<dbReference type="RefSeq" id="WP_203169166.1">
    <property type="nucleotide sequence ID" value="NZ_JAEVLS010000004.1"/>
</dbReference>
<gene>
    <name evidence="2" type="ORF">JM946_20165</name>
</gene>
<evidence type="ECO:0000313" key="2">
    <source>
        <dbReference type="EMBL" id="MBM0107058.1"/>
    </source>
</evidence>
<comment type="caution">
    <text evidence="2">The sequence shown here is derived from an EMBL/GenBank/DDBJ whole genome shotgun (WGS) entry which is preliminary data.</text>
</comment>
<dbReference type="EMBL" id="JAEVLS010000004">
    <property type="protein sequence ID" value="MBM0107058.1"/>
    <property type="molecule type" value="Genomic_DNA"/>
</dbReference>
<protein>
    <submittedName>
        <fullName evidence="2">DJ-1/PfpI family protein</fullName>
    </submittedName>
</protein>
<evidence type="ECO:0000313" key="3">
    <source>
        <dbReference type="Proteomes" id="UP000661077"/>
    </source>
</evidence>
<keyword evidence="3" id="KW-1185">Reference proteome</keyword>